<dbReference type="AlphaFoldDB" id="A0A7C9P8Y3"/>
<sequence>MIRVLAAAALAITLAACSAPESLKPVRSSVGKVALPEAPPPPLVADDPIMCPADVKTCPDGSYVSRNSNKGCAFARCPGETQP</sequence>
<dbReference type="EMBL" id="JAAFGW010000196">
    <property type="protein sequence ID" value="NDP49031.1"/>
    <property type="molecule type" value="Genomic_DNA"/>
</dbReference>
<accession>A0A7C9P8Y3</accession>
<evidence type="ECO:0000256" key="1">
    <source>
        <dbReference type="SAM" id="SignalP"/>
    </source>
</evidence>
<proteinExistence type="predicted"/>
<evidence type="ECO:0008006" key="4">
    <source>
        <dbReference type="Google" id="ProtNLM"/>
    </source>
</evidence>
<protein>
    <recommendedName>
        <fullName evidence="4">Lipoprotein</fullName>
    </recommendedName>
</protein>
<keyword evidence="1" id="KW-0732">Signal</keyword>
<evidence type="ECO:0000313" key="3">
    <source>
        <dbReference type="Proteomes" id="UP000483432"/>
    </source>
</evidence>
<organism evidence="2 3">
    <name type="scientific">Sulfuriferula multivorans</name>
    <dbReference type="NCBI Taxonomy" id="1559896"/>
    <lineage>
        <taxon>Bacteria</taxon>
        <taxon>Pseudomonadati</taxon>
        <taxon>Pseudomonadota</taxon>
        <taxon>Betaproteobacteria</taxon>
        <taxon>Nitrosomonadales</taxon>
        <taxon>Sulfuricellaceae</taxon>
        <taxon>Sulfuriferula</taxon>
    </lineage>
</organism>
<feature type="signal peptide" evidence="1">
    <location>
        <begin position="1"/>
        <end position="18"/>
    </location>
</feature>
<dbReference type="Proteomes" id="UP000483432">
    <property type="component" value="Unassembled WGS sequence"/>
</dbReference>
<reference evidence="2 3" key="1">
    <citation type="submission" date="2019-09" db="EMBL/GenBank/DDBJ databases">
        <title>H2 Metabolism Revealed by Metagenomic Analysis in Subglacial Sediment of East Antarctica.</title>
        <authorList>
            <person name="Yang Z."/>
            <person name="Zhang Y."/>
            <person name="Lv Y."/>
            <person name="Yan W."/>
            <person name="Xiao X."/>
            <person name="Sun B."/>
            <person name="Ma H."/>
        </authorList>
    </citation>
    <scope>NUCLEOTIDE SEQUENCE [LARGE SCALE GENOMIC DNA]</scope>
    <source>
        <strain evidence="2">Bin2_2</strain>
    </source>
</reference>
<name>A0A7C9P8Y3_9PROT</name>
<dbReference type="PROSITE" id="PS51257">
    <property type="entry name" value="PROKAR_LIPOPROTEIN"/>
    <property type="match status" value="1"/>
</dbReference>
<gene>
    <name evidence="2" type="ORF">GZ085_11735</name>
</gene>
<evidence type="ECO:0000313" key="2">
    <source>
        <dbReference type="EMBL" id="NDP49031.1"/>
    </source>
</evidence>
<feature type="chain" id="PRO_5028827131" description="Lipoprotein" evidence="1">
    <location>
        <begin position="19"/>
        <end position="83"/>
    </location>
</feature>
<comment type="caution">
    <text evidence="2">The sequence shown here is derived from an EMBL/GenBank/DDBJ whole genome shotgun (WGS) entry which is preliminary data.</text>
</comment>